<feature type="domain" description="Sm" evidence="1">
    <location>
        <begin position="23"/>
        <end position="88"/>
    </location>
</feature>
<dbReference type="AlphaFoldDB" id="A0A9N9MDK2"/>
<reference evidence="2" key="1">
    <citation type="submission" date="2022-01" db="EMBL/GenBank/DDBJ databases">
        <authorList>
            <person name="King R."/>
        </authorList>
    </citation>
    <scope>NUCLEOTIDE SEQUENCE</scope>
</reference>
<evidence type="ECO:0000313" key="2">
    <source>
        <dbReference type="EMBL" id="CAG9762180.1"/>
    </source>
</evidence>
<dbReference type="PANTHER" id="PTHR21196">
    <property type="entry name" value="U7 SNRNA-ASSOCIATED SM-LIKE PROTEIN LSM10"/>
    <property type="match status" value="1"/>
</dbReference>
<accession>A0A9N9MDK2</accession>
<gene>
    <name evidence="2" type="ORF">CEUTPL_LOCUS2864</name>
</gene>
<dbReference type="OrthoDB" id="10256176at2759"/>
<dbReference type="PANTHER" id="PTHR21196:SF1">
    <property type="entry name" value="U7 SNRNA-ASSOCIATED SM-LIKE PROTEIN LSM10"/>
    <property type="match status" value="1"/>
</dbReference>
<evidence type="ECO:0000313" key="3">
    <source>
        <dbReference type="Proteomes" id="UP001152799"/>
    </source>
</evidence>
<dbReference type="GO" id="GO:0016604">
    <property type="term" value="C:nuclear body"/>
    <property type="evidence" value="ECO:0007669"/>
    <property type="project" value="TreeGrafter"/>
</dbReference>
<proteinExistence type="predicted"/>
<dbReference type="Pfam" id="PF01423">
    <property type="entry name" value="LSM"/>
    <property type="match status" value="1"/>
</dbReference>
<name>A0A9N9MDK2_9CUCU</name>
<protein>
    <recommendedName>
        <fullName evidence="1">Sm domain-containing protein</fullName>
    </recommendedName>
</protein>
<dbReference type="GO" id="GO:0071209">
    <property type="term" value="F:U7 snRNA binding"/>
    <property type="evidence" value="ECO:0007669"/>
    <property type="project" value="TreeGrafter"/>
</dbReference>
<dbReference type="GO" id="GO:0006398">
    <property type="term" value="P:mRNA 3'-end processing by stem-loop binding and cleavage"/>
    <property type="evidence" value="ECO:0007669"/>
    <property type="project" value="TreeGrafter"/>
</dbReference>
<dbReference type="Gene3D" id="2.30.30.100">
    <property type="match status" value="1"/>
</dbReference>
<dbReference type="GO" id="GO:0071208">
    <property type="term" value="F:histone pre-mRNA DCP binding"/>
    <property type="evidence" value="ECO:0007669"/>
    <property type="project" value="TreeGrafter"/>
</dbReference>
<sequence>MALINVTNTTRKEKSLLLNTLAGSVKTLENSYTTVDLRNEHCVTGKIVKVDGYMNLEMEDVVFYDMRGAQKCLATFYVCGRNIRQVHIPKRIDPVEMFKNQLTNLTRRKEKTKKVFKTSRAEKKNLQTIREAYK</sequence>
<dbReference type="SMART" id="SM00651">
    <property type="entry name" value="Sm"/>
    <property type="match status" value="1"/>
</dbReference>
<dbReference type="SUPFAM" id="SSF50182">
    <property type="entry name" value="Sm-like ribonucleoproteins"/>
    <property type="match status" value="1"/>
</dbReference>
<dbReference type="GO" id="GO:0071254">
    <property type="term" value="C:cytoplasmic U snRNP body"/>
    <property type="evidence" value="ECO:0007669"/>
    <property type="project" value="TreeGrafter"/>
</dbReference>
<dbReference type="InterPro" id="IPR010920">
    <property type="entry name" value="LSM_dom_sf"/>
</dbReference>
<dbReference type="Proteomes" id="UP001152799">
    <property type="component" value="Chromosome 11"/>
</dbReference>
<evidence type="ECO:0000259" key="1">
    <source>
        <dbReference type="SMART" id="SM00651"/>
    </source>
</evidence>
<keyword evidence="3" id="KW-1185">Reference proteome</keyword>
<dbReference type="CDD" id="cd01733">
    <property type="entry name" value="LSm10"/>
    <property type="match status" value="1"/>
</dbReference>
<dbReference type="InterPro" id="IPR001163">
    <property type="entry name" value="Sm_dom_euk/arc"/>
</dbReference>
<dbReference type="EMBL" id="OU892287">
    <property type="protein sequence ID" value="CAG9762180.1"/>
    <property type="molecule type" value="Genomic_DNA"/>
</dbReference>
<dbReference type="InterPro" id="IPR052840">
    <property type="entry name" value="U7_snRNA_Sm-like"/>
</dbReference>
<organism evidence="2 3">
    <name type="scientific">Ceutorhynchus assimilis</name>
    <name type="common">cabbage seed weevil</name>
    <dbReference type="NCBI Taxonomy" id="467358"/>
    <lineage>
        <taxon>Eukaryota</taxon>
        <taxon>Metazoa</taxon>
        <taxon>Ecdysozoa</taxon>
        <taxon>Arthropoda</taxon>
        <taxon>Hexapoda</taxon>
        <taxon>Insecta</taxon>
        <taxon>Pterygota</taxon>
        <taxon>Neoptera</taxon>
        <taxon>Endopterygota</taxon>
        <taxon>Coleoptera</taxon>
        <taxon>Polyphaga</taxon>
        <taxon>Cucujiformia</taxon>
        <taxon>Curculionidae</taxon>
        <taxon>Ceutorhynchinae</taxon>
        <taxon>Ceutorhynchus</taxon>
    </lineage>
</organism>